<dbReference type="OrthoDB" id="1681403at2"/>
<feature type="transmembrane region" description="Helical" evidence="1">
    <location>
        <begin position="90"/>
        <end position="109"/>
    </location>
</feature>
<reference evidence="2 3" key="1">
    <citation type="submission" date="2019-03" db="EMBL/GenBank/DDBJ databases">
        <title>Genomic Encyclopedia of Type Strains, Phase IV (KMG-IV): sequencing the most valuable type-strain genomes for metagenomic binning, comparative biology and taxonomic classification.</title>
        <authorList>
            <person name="Goeker M."/>
        </authorList>
    </citation>
    <scope>NUCLEOTIDE SEQUENCE [LARGE SCALE GENOMIC DNA]</scope>
    <source>
        <strain evidence="2 3">DSM 15969</strain>
    </source>
</reference>
<comment type="caution">
    <text evidence="2">The sequence shown here is derived from an EMBL/GenBank/DDBJ whole genome shotgun (WGS) entry which is preliminary data.</text>
</comment>
<keyword evidence="1" id="KW-0472">Membrane</keyword>
<evidence type="ECO:0000313" key="3">
    <source>
        <dbReference type="Proteomes" id="UP000295063"/>
    </source>
</evidence>
<dbReference type="RefSeq" id="WP_132078676.1">
    <property type="nucleotide sequence ID" value="NZ_SLUI01000005.1"/>
</dbReference>
<name>A0A4R1Q6V1_9FIRM</name>
<dbReference type="AlphaFoldDB" id="A0A4R1Q6V1"/>
<evidence type="ECO:0000256" key="1">
    <source>
        <dbReference type="SAM" id="Phobius"/>
    </source>
</evidence>
<protein>
    <submittedName>
        <fullName evidence="2">Uncharacterized protein</fullName>
    </submittedName>
</protein>
<keyword evidence="3" id="KW-1185">Reference proteome</keyword>
<proteinExistence type="predicted"/>
<accession>A0A4R1Q6V1</accession>
<dbReference type="Proteomes" id="UP000295063">
    <property type="component" value="Unassembled WGS sequence"/>
</dbReference>
<sequence>MMEKKQQQSIRNQRRPKGIVKPVSVNFIHLRTPWVVAWWSASYLGYAYMSLGSYTKGFILIFLEAFINVNSKLNLGILYSFTGRFELAKQVVDVQWLLFYVPIYIFTIWSGCRLSVDLNKYSILADRENSSMIPFQISTWEVAFLEKRNPWIALALSLLGPGLGHLYTHRVPTSFYTLAWWTFIGYKGNLLPCIHLTAMGDFAGAATAADPAWLMFLPSIYVFAIYDSYVNTVEFNRLFEQEQKRFLVDNYQSTSFPLSEQLPTTHKEGF</sequence>
<keyword evidence="1" id="KW-0812">Transmembrane</keyword>
<evidence type="ECO:0000313" key="2">
    <source>
        <dbReference type="EMBL" id="TCL37707.1"/>
    </source>
</evidence>
<organism evidence="2 3">
    <name type="scientific">Anaerospora hongkongensis</name>
    <dbReference type="NCBI Taxonomy" id="244830"/>
    <lineage>
        <taxon>Bacteria</taxon>
        <taxon>Bacillati</taxon>
        <taxon>Bacillota</taxon>
        <taxon>Negativicutes</taxon>
        <taxon>Selenomonadales</taxon>
        <taxon>Sporomusaceae</taxon>
        <taxon>Anaerospora</taxon>
    </lineage>
</organism>
<dbReference type="EMBL" id="SLUI01000005">
    <property type="protein sequence ID" value="TCL37707.1"/>
    <property type="molecule type" value="Genomic_DNA"/>
</dbReference>
<feature type="transmembrane region" description="Helical" evidence="1">
    <location>
        <begin position="46"/>
        <end position="69"/>
    </location>
</feature>
<gene>
    <name evidence="2" type="ORF">EV210_105141</name>
</gene>
<keyword evidence="1" id="KW-1133">Transmembrane helix</keyword>